<evidence type="ECO:0000256" key="2">
    <source>
        <dbReference type="ARBA" id="ARBA00022723"/>
    </source>
</evidence>
<evidence type="ECO:0000259" key="9">
    <source>
        <dbReference type="PROSITE" id="PS50157"/>
    </source>
</evidence>
<comment type="subcellular location">
    <subcellularLocation>
        <location evidence="1">Nucleus</location>
    </subcellularLocation>
</comment>
<dbReference type="Pfam" id="PF13912">
    <property type="entry name" value="zf-C2H2_6"/>
    <property type="match status" value="1"/>
</dbReference>
<keyword evidence="5" id="KW-0805">Transcription regulation</keyword>
<protein>
    <recommendedName>
        <fullName evidence="9">C2H2-type domain-containing protein</fullName>
    </recommendedName>
</protein>
<name>A0ABP0YFG5_9ROSI</name>
<dbReference type="Gene3D" id="3.30.160.60">
    <property type="entry name" value="Classic Zinc Finger"/>
    <property type="match status" value="1"/>
</dbReference>
<proteinExistence type="predicted"/>
<dbReference type="PROSITE" id="PS00028">
    <property type="entry name" value="ZINC_FINGER_C2H2_1"/>
    <property type="match status" value="1"/>
</dbReference>
<keyword evidence="6" id="KW-0804">Transcription</keyword>
<evidence type="ECO:0000256" key="4">
    <source>
        <dbReference type="ARBA" id="ARBA00022833"/>
    </source>
</evidence>
<dbReference type="PANTHER" id="PTHR45801">
    <property type="entry name" value="OS07G0101800 PROTEIN"/>
    <property type="match status" value="1"/>
</dbReference>
<organism evidence="10 11">
    <name type="scientific">Citrullus colocynthis</name>
    <name type="common">colocynth</name>
    <dbReference type="NCBI Taxonomy" id="252529"/>
    <lineage>
        <taxon>Eukaryota</taxon>
        <taxon>Viridiplantae</taxon>
        <taxon>Streptophyta</taxon>
        <taxon>Embryophyta</taxon>
        <taxon>Tracheophyta</taxon>
        <taxon>Spermatophyta</taxon>
        <taxon>Magnoliopsida</taxon>
        <taxon>eudicotyledons</taxon>
        <taxon>Gunneridae</taxon>
        <taxon>Pentapetalae</taxon>
        <taxon>rosids</taxon>
        <taxon>fabids</taxon>
        <taxon>Cucurbitales</taxon>
        <taxon>Cucurbitaceae</taxon>
        <taxon>Benincaseae</taxon>
        <taxon>Citrullus</taxon>
    </lineage>
</organism>
<dbReference type="Proteomes" id="UP001642487">
    <property type="component" value="Chromosome 3"/>
</dbReference>
<keyword evidence="11" id="KW-1185">Reference proteome</keyword>
<sequence>MERNCLRTVYRTSLTTMNTTIGGGASPANTAVKSQRNKLCRAAEEDFINGISWPPRSYTCNFCKREFRSAQALGGHMNVHRRDRALLYSPPADGQFTNLNLNLHHNPNPNIPSHDDVAFVGRKASDLKSSTTMAAEIAKPNMFERAHWKKGEKFNIGLDIEISTTNNTTSSTNVLTDSKDIDLELRLGYST</sequence>
<dbReference type="SUPFAM" id="SSF57667">
    <property type="entry name" value="beta-beta-alpha zinc fingers"/>
    <property type="match status" value="1"/>
</dbReference>
<evidence type="ECO:0000313" key="10">
    <source>
        <dbReference type="EMBL" id="CAK9318717.1"/>
    </source>
</evidence>
<evidence type="ECO:0000256" key="8">
    <source>
        <dbReference type="PROSITE-ProRule" id="PRU00042"/>
    </source>
</evidence>
<dbReference type="SMART" id="SM00355">
    <property type="entry name" value="ZnF_C2H2"/>
    <property type="match status" value="1"/>
</dbReference>
<keyword evidence="2" id="KW-0479">Metal-binding</keyword>
<evidence type="ECO:0000313" key="11">
    <source>
        <dbReference type="Proteomes" id="UP001642487"/>
    </source>
</evidence>
<reference evidence="10 11" key="1">
    <citation type="submission" date="2024-03" db="EMBL/GenBank/DDBJ databases">
        <authorList>
            <person name="Gkanogiannis A."/>
            <person name="Becerra Lopez-Lavalle L."/>
        </authorList>
    </citation>
    <scope>NUCLEOTIDE SEQUENCE [LARGE SCALE GENOMIC DNA]</scope>
</reference>
<keyword evidence="7" id="KW-0539">Nucleus</keyword>
<gene>
    <name evidence="10" type="ORF">CITCOLO1_LOCUS10688</name>
</gene>
<evidence type="ECO:0000256" key="6">
    <source>
        <dbReference type="ARBA" id="ARBA00023163"/>
    </source>
</evidence>
<evidence type="ECO:0000256" key="7">
    <source>
        <dbReference type="ARBA" id="ARBA00023242"/>
    </source>
</evidence>
<dbReference type="InterPro" id="IPR052426">
    <property type="entry name" value="Plant_dev_regulator"/>
</dbReference>
<dbReference type="InterPro" id="IPR013087">
    <property type="entry name" value="Znf_C2H2_type"/>
</dbReference>
<feature type="domain" description="C2H2-type" evidence="9">
    <location>
        <begin position="58"/>
        <end position="85"/>
    </location>
</feature>
<dbReference type="PANTHER" id="PTHR45801:SF110">
    <property type="entry name" value="TRANSCRIPTIONAL REGULATOR SUPERMAN"/>
    <property type="match status" value="1"/>
</dbReference>
<evidence type="ECO:0000256" key="5">
    <source>
        <dbReference type="ARBA" id="ARBA00023015"/>
    </source>
</evidence>
<dbReference type="EMBL" id="OZ021737">
    <property type="protein sequence ID" value="CAK9318717.1"/>
    <property type="molecule type" value="Genomic_DNA"/>
</dbReference>
<evidence type="ECO:0000256" key="3">
    <source>
        <dbReference type="ARBA" id="ARBA00022771"/>
    </source>
</evidence>
<keyword evidence="4" id="KW-0862">Zinc</keyword>
<accession>A0ABP0YFG5</accession>
<keyword evidence="3 8" id="KW-0863">Zinc-finger</keyword>
<dbReference type="InterPro" id="IPR036236">
    <property type="entry name" value="Znf_C2H2_sf"/>
</dbReference>
<evidence type="ECO:0000256" key="1">
    <source>
        <dbReference type="ARBA" id="ARBA00004123"/>
    </source>
</evidence>
<dbReference type="PROSITE" id="PS50157">
    <property type="entry name" value="ZINC_FINGER_C2H2_2"/>
    <property type="match status" value="1"/>
</dbReference>